<proteinExistence type="inferred from homology"/>
<dbReference type="GO" id="GO:0008270">
    <property type="term" value="F:zinc ion binding"/>
    <property type="evidence" value="ECO:0007669"/>
    <property type="project" value="UniProtKB-UniRule"/>
</dbReference>
<evidence type="ECO:0000259" key="9">
    <source>
        <dbReference type="PROSITE" id="PS50966"/>
    </source>
</evidence>
<dbReference type="PROSITE" id="PS50966">
    <property type="entry name" value="ZF_SWIM"/>
    <property type="match status" value="1"/>
</dbReference>
<feature type="compositionally biased region" description="Basic and acidic residues" evidence="7">
    <location>
        <begin position="652"/>
        <end position="666"/>
    </location>
</feature>
<dbReference type="InterPro" id="IPR004330">
    <property type="entry name" value="FAR1_DNA_bnd_dom"/>
</dbReference>
<evidence type="ECO:0000256" key="6">
    <source>
        <dbReference type="RuleBase" id="RU367018"/>
    </source>
</evidence>
<dbReference type="GO" id="GO:0003700">
    <property type="term" value="F:DNA-binding transcription factor activity"/>
    <property type="evidence" value="ECO:0007669"/>
    <property type="project" value="InterPro"/>
</dbReference>
<comment type="similarity">
    <text evidence="1 6">Belongs to the FHY3/FAR1 family.</text>
</comment>
<comment type="subcellular location">
    <subcellularLocation>
        <location evidence="6">Nucleus</location>
    </subcellularLocation>
</comment>
<evidence type="ECO:0000256" key="1">
    <source>
        <dbReference type="ARBA" id="ARBA00005889"/>
    </source>
</evidence>
<dbReference type="PANTHER" id="PTHR31669">
    <property type="entry name" value="PROTEIN FAR1-RELATED SEQUENCE 10-RELATED"/>
    <property type="match status" value="1"/>
</dbReference>
<dbReference type="EMBL" id="CP136890">
    <property type="protein sequence ID" value="WOK92864.1"/>
    <property type="molecule type" value="Genomic_DNA"/>
</dbReference>
<evidence type="ECO:0000259" key="8">
    <source>
        <dbReference type="PROSITE" id="PS50811"/>
    </source>
</evidence>
<feature type="region of interest" description="Disordered" evidence="7">
    <location>
        <begin position="652"/>
        <end position="707"/>
    </location>
</feature>
<dbReference type="PROSITE" id="PS50811">
    <property type="entry name" value="WRKY"/>
    <property type="match status" value="1"/>
</dbReference>
<evidence type="ECO:0000256" key="7">
    <source>
        <dbReference type="SAM" id="MobiDB-lite"/>
    </source>
</evidence>
<feature type="domain" description="WRKY" evidence="8">
    <location>
        <begin position="52"/>
        <end position="129"/>
    </location>
</feature>
<evidence type="ECO:0000313" key="11">
    <source>
        <dbReference type="Proteomes" id="UP001327560"/>
    </source>
</evidence>
<evidence type="ECO:0000256" key="4">
    <source>
        <dbReference type="ARBA" id="ARBA00022833"/>
    </source>
</evidence>
<dbReference type="InterPro" id="IPR003657">
    <property type="entry name" value="WRKY_dom"/>
</dbReference>
<keyword evidence="11" id="KW-1185">Reference proteome</keyword>
<dbReference type="InterPro" id="IPR018289">
    <property type="entry name" value="MULE_transposase_dom"/>
</dbReference>
<dbReference type="Pfam" id="PF03101">
    <property type="entry name" value="FAR1"/>
    <property type="match status" value="1"/>
</dbReference>
<gene>
    <name evidence="10" type="ORF">Cni_G01556</name>
</gene>
<reference evidence="10 11" key="1">
    <citation type="submission" date="2023-10" db="EMBL/GenBank/DDBJ databases">
        <title>Chromosome-scale genome assembly provides insights into flower coloration mechanisms of Canna indica.</title>
        <authorList>
            <person name="Li C."/>
        </authorList>
    </citation>
    <scope>NUCLEOTIDE SEQUENCE [LARGE SCALE GENOMIC DNA]</scope>
    <source>
        <tissue evidence="10">Flower</tissue>
    </source>
</reference>
<dbReference type="SMART" id="SM00575">
    <property type="entry name" value="ZnF_PMZ"/>
    <property type="match status" value="1"/>
</dbReference>
<evidence type="ECO:0000256" key="2">
    <source>
        <dbReference type="ARBA" id="ARBA00022723"/>
    </source>
</evidence>
<dbReference type="InterPro" id="IPR006564">
    <property type="entry name" value="Znf_PMZ"/>
</dbReference>
<protein>
    <recommendedName>
        <fullName evidence="6">Protein FAR1-RELATED SEQUENCE</fullName>
    </recommendedName>
</protein>
<feature type="domain" description="SWIM-type" evidence="9">
    <location>
        <begin position="510"/>
        <end position="546"/>
    </location>
</feature>
<evidence type="ECO:0000313" key="10">
    <source>
        <dbReference type="EMBL" id="WOK92864.1"/>
    </source>
</evidence>
<keyword evidence="4 6" id="KW-0862">Zinc</keyword>
<comment type="function">
    <text evidence="6">Putative transcription activator involved in regulating light control of development.</text>
</comment>
<evidence type="ECO:0000256" key="3">
    <source>
        <dbReference type="ARBA" id="ARBA00022771"/>
    </source>
</evidence>
<keyword evidence="6" id="KW-0539">Nucleus</keyword>
<organism evidence="10 11">
    <name type="scientific">Canna indica</name>
    <name type="common">Indian-shot</name>
    <dbReference type="NCBI Taxonomy" id="4628"/>
    <lineage>
        <taxon>Eukaryota</taxon>
        <taxon>Viridiplantae</taxon>
        <taxon>Streptophyta</taxon>
        <taxon>Embryophyta</taxon>
        <taxon>Tracheophyta</taxon>
        <taxon>Spermatophyta</taxon>
        <taxon>Magnoliopsida</taxon>
        <taxon>Liliopsida</taxon>
        <taxon>Zingiberales</taxon>
        <taxon>Cannaceae</taxon>
        <taxon>Canna</taxon>
    </lineage>
</organism>
<keyword evidence="2 6" id="KW-0479">Metal-binding</keyword>
<dbReference type="InterPro" id="IPR007527">
    <property type="entry name" value="Znf_SWIM"/>
</dbReference>
<dbReference type="PANTHER" id="PTHR31669:SF281">
    <property type="entry name" value="PROTEIN FAR1-RELATED SEQUENCE"/>
    <property type="match status" value="1"/>
</dbReference>
<sequence length="790" mass="91640">MVDNLANTKSMASCKDPVVDYIPREGMVFESEHDAYEFYTQYGWKTGFSIRREYGNRSRKTDQITSRKFTCSKEGFRGHDKRQERVKHPKIPRPETRTGCLAHMTIKLNKTNGKYLICSFEAEHNHPLHVPPCAHMMRSHRKMLDTQATEVLPVTDSTLCKQDHRNHLSTKRQRDMKYGEAGSLLKYFQTQSMENPSFYYSVQLDADEKITNVFWADPRMIINYGQFGDVVSFETKFRSNKEIRPFASFVGFNHHRETIVFGAALLYDETTESFQWLFETFLDAMSGKKPRTIFSDQDDAISQAISLIMPETYHRFCISHMKKNATRNLSHLFNSEGDFKKEFKACINDYEEEDEFIHAWEAMLDKYDVRDNSWLRQIFEVKEKWARPYIKYSFSAGIRSSKLSESLNSNLRDYLKSDMDLVQFFIHFESVFNDNWYKELEAEYNSREKLPKFKIKAPMLMQTAAIYTNNIFQLFQTEYEEFQSAYITYRNESSSTLEYLVAICDQPKVYKVIGDPLEQTVSCMCRKFETHGYLCSHAVKVFDVMDIKYLPNKYISRRWSKGARDESETMEDQNGQDIQIAKMKVSMRYRFLCPKYIRLVSRASESEEAYKFLDQCSADLNVKVEEIVQKEKGFNESTVECPDPFSLSTLNHKNEIEKDESSDITRMKGRKKNSNLKLLGKTNSESHSLLTGHTPPEGMERPSDTPPIGLIIHYPAYQTSIGTIGYPNSSAWMNYGVVQQRGSPMFTQFLGGSAVCSSFQSAQALNTSECTQVRNAESNTSLQHDTADPR</sequence>
<dbReference type="AlphaFoldDB" id="A0AAQ3JPR2"/>
<dbReference type="GO" id="GO:0005634">
    <property type="term" value="C:nucleus"/>
    <property type="evidence" value="ECO:0007669"/>
    <property type="project" value="UniProtKB-SubCell"/>
</dbReference>
<dbReference type="Proteomes" id="UP001327560">
    <property type="component" value="Chromosome 1"/>
</dbReference>
<accession>A0AAQ3JPR2</accession>
<dbReference type="InterPro" id="IPR031052">
    <property type="entry name" value="FHY3/FAR1"/>
</dbReference>
<feature type="compositionally biased region" description="Polar residues" evidence="7">
    <location>
        <begin position="681"/>
        <end position="691"/>
    </location>
</feature>
<dbReference type="GO" id="GO:0043565">
    <property type="term" value="F:sequence-specific DNA binding"/>
    <property type="evidence" value="ECO:0007669"/>
    <property type="project" value="InterPro"/>
</dbReference>
<dbReference type="Pfam" id="PF10551">
    <property type="entry name" value="MULE"/>
    <property type="match status" value="1"/>
</dbReference>
<keyword evidence="3 5" id="KW-0863">Zinc-finger</keyword>
<evidence type="ECO:0000256" key="5">
    <source>
        <dbReference type="PROSITE-ProRule" id="PRU00325"/>
    </source>
</evidence>
<name>A0AAQ3JPR2_9LILI</name>